<dbReference type="Pfam" id="PF00350">
    <property type="entry name" value="Dynamin_N"/>
    <property type="match status" value="1"/>
</dbReference>
<evidence type="ECO:0000256" key="2">
    <source>
        <dbReference type="ARBA" id="ARBA00022741"/>
    </source>
</evidence>
<keyword evidence="2" id="KW-0547">Nucleotide-binding</keyword>
<evidence type="ECO:0000256" key="1">
    <source>
        <dbReference type="ARBA" id="ARBA00004370"/>
    </source>
</evidence>
<evidence type="ECO:0000313" key="8">
    <source>
        <dbReference type="EMBL" id="WEA45437.1"/>
    </source>
</evidence>
<dbReference type="RefSeq" id="WP_275036928.1">
    <property type="nucleotide sequence ID" value="NZ_CP118718.1"/>
</dbReference>
<dbReference type="GO" id="GO:0016787">
    <property type="term" value="F:hydrolase activity"/>
    <property type="evidence" value="ECO:0007669"/>
    <property type="project" value="UniProtKB-KW"/>
</dbReference>
<dbReference type="AlphaFoldDB" id="A0ABD7WZA7"/>
<dbReference type="GO" id="GO:0005525">
    <property type="term" value="F:GTP binding"/>
    <property type="evidence" value="ECO:0007669"/>
    <property type="project" value="UniProtKB-KW"/>
</dbReference>
<proteinExistence type="predicted"/>
<evidence type="ECO:0000256" key="5">
    <source>
        <dbReference type="ARBA" id="ARBA00023136"/>
    </source>
</evidence>
<gene>
    <name evidence="8" type="ORF">PWO00_05550</name>
</gene>
<keyword evidence="3" id="KW-0378">Hydrolase</keyword>
<sequence length="755" mass="87294">MTKIFIKYNPYKVETNITFEDRELTNESIMSQFKYERFQVWIEQLVPILANEVLNDAVFKIIFHGTTPDYEDLVEVCQYHNDVDGMDITIEHVKAKETEDKISELEKLVQHMQEGLFEELRDKKIQRNFDKAINSEFEIAVIATMSSGKSTLINSILGTELMPSKNEACTATIAQIKNVDGFEGFVGACYDKEENEIIPEQPITSEDIAVYNENENVSLIKMAGDIPNIHSHKMNLVLVDTPGPNNSMNSAHRDHTYRVIKNDSKPMVLYVLNGTQLHTDDDKALLTAVAEQMRVGGKQSKDRFIFAVNKVDNFDPEKGEDVGGVLKNVEMYLRDHGIMDPNIYPVSAELAKVIRKHQSGSRLTRVQRKVLQNYDLFTEEPSMHLNQYNPLSPSAKKQIQLKIDEARSKDDEYTEALYHSGVPAIEAAINEYLEKYAVTSKISNALYSFQKIIEEQQMVQSLIEEFSHNQDERQKMNEQMKRLKEIIQNGEKGTELKEKVLNLRVDVKKDIVKVQAKIQTQLTDISIEFGESQIKKEEAAEKITKCRKIVETLQSDVLTDLEQTIKNYIISHARKFIEEYKSYVAELVDMTTMEDLKFDPFKLFASSIPNVNEIISSHVYLKNEVVGTEKVKNENRKVYKPWTLFQKKFIEKEIYADVEYVNAEDLLEEFIAPIKQHLEENIDGAIEHLKKENQELKNFFIKEVEKLEEILKEKAEKYEKMSQDTEDLSAKIEQNKVKQEWLKNLITRIEQVLDI</sequence>
<keyword evidence="4" id="KW-0342">GTP-binding</keyword>
<keyword evidence="6" id="KW-0175">Coiled coil</keyword>
<name>A0ABD7WZA7_PRIAR</name>
<accession>A0ABD7WZA7</accession>
<evidence type="ECO:0000259" key="7">
    <source>
        <dbReference type="Pfam" id="PF00350"/>
    </source>
</evidence>
<comment type="subcellular location">
    <subcellularLocation>
        <location evidence="1">Membrane</location>
    </subcellularLocation>
</comment>
<evidence type="ECO:0000313" key="9">
    <source>
        <dbReference type="Proteomes" id="UP001220217"/>
    </source>
</evidence>
<dbReference type="InterPro" id="IPR045063">
    <property type="entry name" value="Dynamin_N"/>
</dbReference>
<keyword evidence="5" id="KW-0472">Membrane</keyword>
<dbReference type="InterPro" id="IPR027094">
    <property type="entry name" value="Mitofusin_fam"/>
</dbReference>
<protein>
    <submittedName>
        <fullName evidence="8">Dynamin family protein</fullName>
    </submittedName>
</protein>
<reference evidence="8 9" key="1">
    <citation type="submission" date="2023-02" db="EMBL/GenBank/DDBJ databases">
        <title>Complete genome sequence of Priestia aryabhattai G5MAi6, a methanol-tolerant strain isolated from tap water in Hong Kong.</title>
        <authorList>
            <person name="Leung K.M."/>
            <person name="Lai G.K.K."/>
            <person name="Griffin S.D.J."/>
        </authorList>
    </citation>
    <scope>NUCLEOTIDE SEQUENCE [LARGE SCALE GENOMIC DNA]</scope>
    <source>
        <strain evidence="8 9">G5MAi6</strain>
    </source>
</reference>
<dbReference type="PANTHER" id="PTHR10465">
    <property type="entry name" value="TRANSMEMBRANE GTPASE FZO1"/>
    <property type="match status" value="1"/>
</dbReference>
<dbReference type="Proteomes" id="UP001220217">
    <property type="component" value="Chromosome"/>
</dbReference>
<dbReference type="SUPFAM" id="SSF52540">
    <property type="entry name" value="P-loop containing nucleoside triphosphate hydrolases"/>
    <property type="match status" value="1"/>
</dbReference>
<dbReference type="InterPro" id="IPR027417">
    <property type="entry name" value="P-loop_NTPase"/>
</dbReference>
<dbReference type="PANTHER" id="PTHR10465:SF0">
    <property type="entry name" value="SARCALUMENIN"/>
    <property type="match status" value="1"/>
</dbReference>
<organism evidence="8 9">
    <name type="scientific">Priestia aryabhattai</name>
    <name type="common">Bacillus aryabhattai</name>
    <dbReference type="NCBI Taxonomy" id="412384"/>
    <lineage>
        <taxon>Bacteria</taxon>
        <taxon>Bacillati</taxon>
        <taxon>Bacillota</taxon>
        <taxon>Bacilli</taxon>
        <taxon>Bacillales</taxon>
        <taxon>Bacillaceae</taxon>
        <taxon>Priestia</taxon>
    </lineage>
</organism>
<dbReference type="Gene3D" id="3.40.50.300">
    <property type="entry name" value="P-loop containing nucleotide triphosphate hydrolases"/>
    <property type="match status" value="1"/>
</dbReference>
<evidence type="ECO:0000256" key="4">
    <source>
        <dbReference type="ARBA" id="ARBA00023134"/>
    </source>
</evidence>
<dbReference type="GO" id="GO:0016020">
    <property type="term" value="C:membrane"/>
    <property type="evidence" value="ECO:0007669"/>
    <property type="project" value="UniProtKB-SubCell"/>
</dbReference>
<feature type="coiled-coil region" evidence="6">
    <location>
        <begin position="675"/>
        <end position="735"/>
    </location>
</feature>
<dbReference type="EMBL" id="CP118718">
    <property type="protein sequence ID" value="WEA45437.1"/>
    <property type="molecule type" value="Genomic_DNA"/>
</dbReference>
<feature type="domain" description="Dynamin N-terminal" evidence="7">
    <location>
        <begin position="139"/>
        <end position="285"/>
    </location>
</feature>
<evidence type="ECO:0000256" key="6">
    <source>
        <dbReference type="SAM" id="Coils"/>
    </source>
</evidence>
<evidence type="ECO:0000256" key="3">
    <source>
        <dbReference type="ARBA" id="ARBA00022801"/>
    </source>
</evidence>